<accession>A0A166EV38</accession>
<keyword evidence="5" id="KW-1185">Reference proteome</keyword>
<feature type="transmembrane region" description="Helical" evidence="2">
    <location>
        <begin position="1069"/>
        <end position="1088"/>
    </location>
</feature>
<gene>
    <name evidence="4" type="primary">omcB_4</name>
    <name evidence="4" type="ORF">MBFIL_03910</name>
</gene>
<name>A0A166EV38_9EURY</name>
<feature type="domain" description="DUF11" evidence="3">
    <location>
        <begin position="531"/>
        <end position="643"/>
    </location>
</feature>
<evidence type="ECO:0000259" key="3">
    <source>
        <dbReference type="Pfam" id="PF01345"/>
    </source>
</evidence>
<sequence length="1092" mass="113454">MSTGESVTLNLTVLVIGTGNITNIVNVTTDEPNTGDPDDNETVIVNDTVNVSIVKVANVTVVSVGDNVLYTITVTNNGLTNATGVFVIENLTNNSKVQFVSANASKGSYNNVSGIWNIGDLGTGESVSLNITVLVVGNGSILNVANVTTNEPNTGDPEDNETVTVNNTVNVSIVKVANVTVASVGDNVLYTITVTNNGLTNATGVFVIENLTNNSKVQFVSANASKGIYNNVSGIWNIGDLSTGESVTLNLTVLVTGTGNITNIVNVTTDEPNTGDPDDNETVVVNDTVNVSIVKVANVTVVSVGGTVLYTITVTNNGLTNASGVFVIENLTNNSKVQFVSANASKGSYNNVSGVWNIGDLGTGESVSLNITVLVVGNGSILNVVNVTTDEPNTGDPEDNETVVVNDTVNVSIVKVANVTVVSVGDNVLYTITVTNNGLTNATGVFVIENLTNNSKVQFVSANASKGIYNNVSGIWNIGDLNTGESVTLNLTVLVTGTGNITNIANVTTKENNTGDPDDNETVTVNDTVNVSIVKVANVTVVSVGDNVLYTITVANNGLTNATGVFVIENLTNNNKVQFVSANASKGSYNNVTGIWNIGDLSTGESVSLNITVLVVGNGSILNVVNVTTDEPNTGDPDDNDTVTVNDTVNVSIVKVANVTVVSVGDNVLYTITVTNNGLTNASGVFVIENLTNNSKVQFVSASTSKGSYNSGTGVWNIGDLSAHESVSLNVIVLVVGNGSILNVVNVTTDEPNNGTPTDNVTVVVNDTVNVSIVKVANVSVASVGDTVVYTITVVNNGLTNASGVYVVDGLDYSKLQYVSSNAGIGSYDPSTGKWVIGNLAAGKTTTLNITVLVTGTGNILNIANVTTDEPNNGTPTDNVTVNVNDTVNVNIVKIVNVTTANVGDTVLYTITVSNNGLNNATGVYVIDNLDYTKLQFISANATRGEYNATTGLWTIGNLAAGEILTLKITTLVTGTGNILNLAKVITDEPNTGNDSDDAEVTVNKTQEPEPEEELEPQPKPQPIPQPDPQPKPQPIPQPNPQPDPQPIPQPEPQSKPQPISSHASMKTTGIPIILLVITLVLGGITVIRRKD</sequence>
<keyword evidence="2" id="KW-0472">Membrane</keyword>
<dbReference type="NCBIfam" id="TIGR01451">
    <property type="entry name" value="B_ant_repeat"/>
    <property type="match status" value="8"/>
</dbReference>
<dbReference type="EMBL" id="LWMT01000049">
    <property type="protein sequence ID" value="KZX17046.1"/>
    <property type="molecule type" value="Genomic_DNA"/>
</dbReference>
<keyword evidence="2" id="KW-1133">Transmembrane helix</keyword>
<organism evidence="4 5">
    <name type="scientific">Methanobrevibacter filiformis</name>
    <dbReference type="NCBI Taxonomy" id="55758"/>
    <lineage>
        <taxon>Archaea</taxon>
        <taxon>Methanobacteriati</taxon>
        <taxon>Methanobacteriota</taxon>
        <taxon>Methanomada group</taxon>
        <taxon>Methanobacteria</taxon>
        <taxon>Methanobacteriales</taxon>
        <taxon>Methanobacteriaceae</taxon>
        <taxon>Methanobrevibacter</taxon>
    </lineage>
</organism>
<dbReference type="InterPro" id="IPR001434">
    <property type="entry name" value="OmcB-like_DUF11"/>
</dbReference>
<protein>
    <submittedName>
        <fullName evidence="4">Large cysteine-rich periplasmic protein OmcB, serovars L1/L3</fullName>
    </submittedName>
</protein>
<feature type="domain" description="DUF11" evidence="3">
    <location>
        <begin position="291"/>
        <end position="401"/>
    </location>
</feature>
<comment type="caution">
    <text evidence="4">The sequence shown here is derived from an EMBL/GenBank/DDBJ whole genome shotgun (WGS) entry which is preliminary data.</text>
</comment>
<feature type="domain" description="DUF11" evidence="3">
    <location>
        <begin position="890"/>
        <end position="1001"/>
    </location>
</feature>
<dbReference type="Proteomes" id="UP000077066">
    <property type="component" value="Unassembled WGS sequence"/>
</dbReference>
<evidence type="ECO:0000256" key="1">
    <source>
        <dbReference type="SAM" id="MobiDB-lite"/>
    </source>
</evidence>
<dbReference type="PATRIC" id="fig|55758.3.peg.434"/>
<dbReference type="InterPro" id="IPR051172">
    <property type="entry name" value="Chlamydia_OmcB"/>
</dbReference>
<evidence type="ECO:0000313" key="5">
    <source>
        <dbReference type="Proteomes" id="UP000077066"/>
    </source>
</evidence>
<feature type="domain" description="DUF11" evidence="3">
    <location>
        <begin position="171"/>
        <end position="281"/>
    </location>
</feature>
<feature type="region of interest" description="Disordered" evidence="1">
    <location>
        <begin position="988"/>
        <end position="1064"/>
    </location>
</feature>
<proteinExistence type="predicted"/>
<dbReference type="PANTHER" id="PTHR34819:SF3">
    <property type="entry name" value="CELL SURFACE PROTEIN"/>
    <property type="match status" value="1"/>
</dbReference>
<evidence type="ECO:0000313" key="4">
    <source>
        <dbReference type="EMBL" id="KZX17046.1"/>
    </source>
</evidence>
<feature type="domain" description="DUF11" evidence="3">
    <location>
        <begin position="651"/>
        <end position="762"/>
    </location>
</feature>
<dbReference type="Pfam" id="PF01345">
    <property type="entry name" value="DUF11"/>
    <property type="match status" value="8"/>
</dbReference>
<reference evidence="4 5" key="1">
    <citation type="submission" date="2016-04" db="EMBL/GenBank/DDBJ databases">
        <title>Genome sequence of Methanobrevibacter filiformis DSM 11501.</title>
        <authorList>
            <person name="Poehlein A."/>
            <person name="Seedorf H."/>
            <person name="Daniel R."/>
        </authorList>
    </citation>
    <scope>NUCLEOTIDE SEQUENCE [LARGE SCALE GENOMIC DNA]</scope>
    <source>
        <strain evidence="4 5">DSM 11501</strain>
    </source>
</reference>
<feature type="domain" description="DUF11" evidence="3">
    <location>
        <begin position="771"/>
        <end position="880"/>
    </location>
</feature>
<feature type="domain" description="DUF11" evidence="3">
    <location>
        <begin position="411"/>
        <end position="522"/>
    </location>
</feature>
<dbReference type="PANTHER" id="PTHR34819">
    <property type="entry name" value="LARGE CYSTEINE-RICH PERIPLASMIC PROTEIN OMCB"/>
    <property type="match status" value="1"/>
</dbReference>
<feature type="domain" description="DUF11" evidence="3">
    <location>
        <begin position="51"/>
        <end position="161"/>
    </location>
</feature>
<dbReference type="InterPro" id="IPR047589">
    <property type="entry name" value="DUF11_rpt"/>
</dbReference>
<keyword evidence="2" id="KW-0812">Transmembrane</keyword>
<feature type="compositionally biased region" description="Pro residues" evidence="1">
    <location>
        <begin position="1018"/>
        <end position="1056"/>
    </location>
</feature>
<evidence type="ECO:0000256" key="2">
    <source>
        <dbReference type="SAM" id="Phobius"/>
    </source>
</evidence>
<dbReference type="AlphaFoldDB" id="A0A166EV38"/>